<evidence type="ECO:0000256" key="4">
    <source>
        <dbReference type="ARBA" id="ARBA00022692"/>
    </source>
</evidence>
<dbReference type="InterPro" id="IPR017969">
    <property type="entry name" value="Heavy-metal-associated_CS"/>
</dbReference>
<evidence type="ECO:0000256" key="12">
    <source>
        <dbReference type="ARBA" id="ARBA00022989"/>
    </source>
</evidence>
<name>A0A381WW72_9ZZZZ</name>
<dbReference type="InterPro" id="IPR008250">
    <property type="entry name" value="ATPase_P-typ_transduc_dom_A_sf"/>
</dbReference>
<keyword evidence="13" id="KW-0186">Copper</keyword>
<dbReference type="FunFam" id="2.70.150.10:FF:000002">
    <property type="entry name" value="Copper-transporting ATPase 1, putative"/>
    <property type="match status" value="1"/>
</dbReference>
<evidence type="ECO:0000313" key="18">
    <source>
        <dbReference type="EMBL" id="SVA56754.1"/>
    </source>
</evidence>
<dbReference type="InterPro" id="IPR001757">
    <property type="entry name" value="P_typ_ATPase"/>
</dbReference>
<evidence type="ECO:0000259" key="17">
    <source>
        <dbReference type="PROSITE" id="PS50846"/>
    </source>
</evidence>
<dbReference type="InterPro" id="IPR006122">
    <property type="entry name" value="HMA_Cu_ion-bd"/>
</dbReference>
<feature type="non-terminal residue" evidence="18">
    <location>
        <position position="755"/>
    </location>
</feature>
<dbReference type="PROSITE" id="PS01047">
    <property type="entry name" value="HMA_1"/>
    <property type="match status" value="2"/>
</dbReference>
<keyword evidence="12 16" id="KW-1133">Transmembrane helix</keyword>
<evidence type="ECO:0000256" key="14">
    <source>
        <dbReference type="ARBA" id="ARBA00023065"/>
    </source>
</evidence>
<dbReference type="InterPro" id="IPR018303">
    <property type="entry name" value="ATPase_P-typ_P_site"/>
</dbReference>
<dbReference type="PANTHER" id="PTHR43520:SF8">
    <property type="entry name" value="P-TYPE CU(+) TRANSPORTER"/>
    <property type="match status" value="1"/>
</dbReference>
<dbReference type="GO" id="GO:0005507">
    <property type="term" value="F:copper ion binding"/>
    <property type="evidence" value="ECO:0007669"/>
    <property type="project" value="InterPro"/>
</dbReference>
<organism evidence="18">
    <name type="scientific">marine metagenome</name>
    <dbReference type="NCBI Taxonomy" id="408172"/>
    <lineage>
        <taxon>unclassified sequences</taxon>
        <taxon>metagenomes</taxon>
        <taxon>ecological metagenomes</taxon>
    </lineage>
</organism>
<dbReference type="PANTHER" id="PTHR43520">
    <property type="entry name" value="ATP7, ISOFORM B"/>
    <property type="match status" value="1"/>
</dbReference>
<dbReference type="PRINTS" id="PR00119">
    <property type="entry name" value="CATATPASE"/>
</dbReference>
<dbReference type="InterPro" id="IPR023299">
    <property type="entry name" value="ATPase_P-typ_cyto_dom_N"/>
</dbReference>
<dbReference type="GO" id="GO:0016887">
    <property type="term" value="F:ATP hydrolysis activity"/>
    <property type="evidence" value="ECO:0007669"/>
    <property type="project" value="InterPro"/>
</dbReference>
<dbReference type="InterPro" id="IPR036163">
    <property type="entry name" value="HMA_dom_sf"/>
</dbReference>
<feature type="transmembrane region" description="Helical" evidence="16">
    <location>
        <begin position="271"/>
        <end position="290"/>
    </location>
</feature>
<evidence type="ECO:0000256" key="2">
    <source>
        <dbReference type="ARBA" id="ARBA00006024"/>
    </source>
</evidence>
<keyword evidence="10" id="KW-0460">Magnesium</keyword>
<dbReference type="SUPFAM" id="SSF55008">
    <property type="entry name" value="HMA, heavy metal-associated domain"/>
    <property type="match status" value="2"/>
</dbReference>
<dbReference type="SUPFAM" id="SSF81665">
    <property type="entry name" value="Calcium ATPase, transmembrane domain M"/>
    <property type="match status" value="1"/>
</dbReference>
<feature type="transmembrane region" description="Helical" evidence="16">
    <location>
        <begin position="427"/>
        <end position="446"/>
    </location>
</feature>
<evidence type="ECO:0000256" key="3">
    <source>
        <dbReference type="ARBA" id="ARBA00022448"/>
    </source>
</evidence>
<dbReference type="GO" id="GO:0005524">
    <property type="term" value="F:ATP binding"/>
    <property type="evidence" value="ECO:0007669"/>
    <property type="project" value="UniProtKB-KW"/>
</dbReference>
<keyword evidence="4 16" id="KW-0812">Transmembrane</keyword>
<keyword evidence="14" id="KW-0406">Ion transport</keyword>
<dbReference type="GO" id="GO:0043682">
    <property type="term" value="F:P-type divalent copper transporter activity"/>
    <property type="evidence" value="ECO:0007669"/>
    <property type="project" value="TreeGrafter"/>
</dbReference>
<evidence type="ECO:0000256" key="9">
    <source>
        <dbReference type="ARBA" id="ARBA00022840"/>
    </source>
</evidence>
<dbReference type="GO" id="GO:0055070">
    <property type="term" value="P:copper ion homeostasis"/>
    <property type="evidence" value="ECO:0007669"/>
    <property type="project" value="TreeGrafter"/>
</dbReference>
<dbReference type="SUPFAM" id="SSF56784">
    <property type="entry name" value="HAD-like"/>
    <property type="match status" value="1"/>
</dbReference>
<dbReference type="InterPro" id="IPR027256">
    <property type="entry name" value="P-typ_ATPase_IB"/>
</dbReference>
<dbReference type="GO" id="GO:0016020">
    <property type="term" value="C:membrane"/>
    <property type="evidence" value="ECO:0007669"/>
    <property type="project" value="InterPro"/>
</dbReference>
<dbReference type="SFLD" id="SFLDG00002">
    <property type="entry name" value="C1.7:_P-type_atpase_like"/>
    <property type="match status" value="1"/>
</dbReference>
<dbReference type="InterPro" id="IPR023214">
    <property type="entry name" value="HAD_sf"/>
</dbReference>
<reference evidence="18" key="1">
    <citation type="submission" date="2018-05" db="EMBL/GenBank/DDBJ databases">
        <authorList>
            <person name="Lanie J.A."/>
            <person name="Ng W.-L."/>
            <person name="Kazmierczak K.M."/>
            <person name="Andrzejewski T.M."/>
            <person name="Davidsen T.M."/>
            <person name="Wayne K.J."/>
            <person name="Tettelin H."/>
            <person name="Glass J.I."/>
            <person name="Rusch D."/>
            <person name="Podicherti R."/>
            <person name="Tsui H.-C.T."/>
            <person name="Winkler M.E."/>
        </authorList>
    </citation>
    <scope>NUCLEOTIDE SEQUENCE</scope>
</reference>
<comment type="similarity">
    <text evidence="2">Belongs to the cation transport ATPase (P-type) (TC 3.A.3) family. Type IB subfamily.</text>
</comment>
<dbReference type="Gene3D" id="2.70.150.10">
    <property type="entry name" value="Calcium-transporting ATPase, cytoplasmic transduction domain A"/>
    <property type="match status" value="1"/>
</dbReference>
<accession>A0A381WW72</accession>
<keyword evidence="3" id="KW-0813">Transport</keyword>
<dbReference type="NCBIfam" id="TIGR01511">
    <property type="entry name" value="ATPase-IB1_Cu"/>
    <property type="match status" value="1"/>
</dbReference>
<feature type="transmembrane region" description="Helical" evidence="16">
    <location>
        <begin position="174"/>
        <end position="193"/>
    </location>
</feature>
<keyword evidence="6" id="KW-0677">Repeat</keyword>
<feature type="transmembrane region" description="Helical" evidence="16">
    <location>
        <begin position="236"/>
        <end position="259"/>
    </location>
</feature>
<dbReference type="Pfam" id="PF00403">
    <property type="entry name" value="HMA"/>
    <property type="match status" value="2"/>
</dbReference>
<keyword evidence="11" id="KW-1278">Translocase</keyword>
<dbReference type="Pfam" id="PF00122">
    <property type="entry name" value="E1-E2_ATPase"/>
    <property type="match status" value="1"/>
</dbReference>
<keyword evidence="5" id="KW-0479">Metal-binding</keyword>
<feature type="domain" description="HMA" evidence="17">
    <location>
        <begin position="80"/>
        <end position="146"/>
    </location>
</feature>
<sequence length="755" mass="81697">MTPEQKKTSNFKRVVLFVRGMTCSSCASRIEKTISGLPGVMQARVNFGSEQMFVDLDPNKIFLAEILQSIKKIGFEVSISQKTFPIKGLTCASCVSRVENELGGFYGVLGAQVNLATNRVSIDYISSVSEVCELQNALRGIGYTLFLDGESKAQIIDLAEDHNTDESTHLFQRFVFSLSMVFLILLAGVDSVQNLLQEDYLIEHNFLLLLLATPVQFWGGWIFYRRAWAGVMHGYSDMNTLIALGTSAAYLYSLSITVYPKFLLGVGQKSLVYFDSSVMIITLVLMGRLLEAKAKTKASKAIHELIGLQPKTARVERDNVEIDIPVIEVLHGEIITVRPGEKIPVDGTIMSGSSSIDESMISGESVPVDKKPDDIVIGGSLNKTGAFKMRATHLGRDSVLSKIVHLVIEAQGSKAPIQRLVDRVSSIFVPFVIGVATLSFVCWWFFGEYINLPTSPFIFALMIFISIMVIACPCALGLATPTAIMVGTGRGAELGVLVKGGEILEKVGKLDAIFFDKTGTLTQGTPEVNDVIVNPEAGISKENLLVYVASLEKESEHPLAEAVVREAKKNNLKLGEVQNFKALPGFGVIASLEQKQMILGNMDLMVKNGINVEGWVDRLENFSRQGKTLMILAVSKNIVGVITTSDVIRPHAKDTVDRLKGLGLEVGILTGDNRYVAGVIASELNITTVLSEVLPGGKSNEIKKMQAKGLTVGMVGDGINDAPALAQADLGIAVGSGADVAIEASDITLMTNDLR</sequence>
<dbReference type="CDD" id="cd00371">
    <property type="entry name" value="HMA"/>
    <property type="match status" value="2"/>
</dbReference>
<evidence type="ECO:0000256" key="10">
    <source>
        <dbReference type="ARBA" id="ARBA00022842"/>
    </source>
</evidence>
<keyword evidence="15 16" id="KW-0472">Membrane</keyword>
<feature type="transmembrane region" description="Helical" evidence="16">
    <location>
        <begin position="205"/>
        <end position="224"/>
    </location>
</feature>
<proteinExistence type="inferred from homology"/>
<feature type="domain" description="HMA" evidence="17">
    <location>
        <begin position="12"/>
        <end position="78"/>
    </location>
</feature>
<evidence type="ECO:0000256" key="5">
    <source>
        <dbReference type="ARBA" id="ARBA00022723"/>
    </source>
</evidence>
<dbReference type="NCBIfam" id="TIGR00003">
    <property type="entry name" value="copper ion binding protein"/>
    <property type="match status" value="2"/>
</dbReference>
<dbReference type="InterPro" id="IPR044492">
    <property type="entry name" value="P_typ_ATPase_HD_dom"/>
</dbReference>
<keyword evidence="9" id="KW-0067">ATP-binding</keyword>
<dbReference type="Gene3D" id="3.40.1110.10">
    <property type="entry name" value="Calcium-transporting ATPase, cytoplasmic domain N"/>
    <property type="match status" value="1"/>
</dbReference>
<evidence type="ECO:0000256" key="15">
    <source>
        <dbReference type="ARBA" id="ARBA00023136"/>
    </source>
</evidence>
<dbReference type="Gene3D" id="3.40.50.1000">
    <property type="entry name" value="HAD superfamily/HAD-like"/>
    <property type="match status" value="1"/>
</dbReference>
<evidence type="ECO:0000256" key="16">
    <source>
        <dbReference type="SAM" id="Phobius"/>
    </source>
</evidence>
<feature type="transmembrane region" description="Helical" evidence="16">
    <location>
        <begin position="458"/>
        <end position="480"/>
    </location>
</feature>
<dbReference type="Pfam" id="PF00702">
    <property type="entry name" value="Hydrolase"/>
    <property type="match status" value="1"/>
</dbReference>
<dbReference type="InterPro" id="IPR059000">
    <property type="entry name" value="ATPase_P-type_domA"/>
</dbReference>
<keyword evidence="7" id="KW-0547">Nucleotide-binding</keyword>
<dbReference type="CDD" id="cd02094">
    <property type="entry name" value="P-type_ATPase_Cu-like"/>
    <property type="match status" value="1"/>
</dbReference>
<evidence type="ECO:0000256" key="8">
    <source>
        <dbReference type="ARBA" id="ARBA00022796"/>
    </source>
</evidence>
<dbReference type="InterPro" id="IPR006121">
    <property type="entry name" value="HMA_dom"/>
</dbReference>
<dbReference type="Gene3D" id="3.30.70.100">
    <property type="match status" value="2"/>
</dbReference>
<evidence type="ECO:0000256" key="11">
    <source>
        <dbReference type="ARBA" id="ARBA00022967"/>
    </source>
</evidence>
<dbReference type="PRINTS" id="PR00942">
    <property type="entry name" value="CUATPASEI"/>
</dbReference>
<dbReference type="GO" id="GO:0012505">
    <property type="term" value="C:endomembrane system"/>
    <property type="evidence" value="ECO:0007669"/>
    <property type="project" value="UniProtKB-SubCell"/>
</dbReference>
<dbReference type="PROSITE" id="PS00154">
    <property type="entry name" value="ATPASE_E1_E2"/>
    <property type="match status" value="1"/>
</dbReference>
<dbReference type="EMBL" id="UINC01013087">
    <property type="protein sequence ID" value="SVA56754.1"/>
    <property type="molecule type" value="Genomic_DNA"/>
</dbReference>
<dbReference type="NCBIfam" id="TIGR01494">
    <property type="entry name" value="ATPase_P-type"/>
    <property type="match status" value="1"/>
</dbReference>
<dbReference type="SFLD" id="SFLDF00027">
    <property type="entry name" value="p-type_atpase"/>
    <property type="match status" value="1"/>
</dbReference>
<evidence type="ECO:0000256" key="1">
    <source>
        <dbReference type="ARBA" id="ARBA00004127"/>
    </source>
</evidence>
<keyword evidence="8" id="KW-0187">Copper transport</keyword>
<dbReference type="PROSITE" id="PS50846">
    <property type="entry name" value="HMA_2"/>
    <property type="match status" value="2"/>
</dbReference>
<protein>
    <recommendedName>
        <fullName evidence="17">HMA domain-containing protein</fullName>
    </recommendedName>
</protein>
<dbReference type="InterPro" id="IPR036412">
    <property type="entry name" value="HAD-like_sf"/>
</dbReference>
<dbReference type="NCBIfam" id="TIGR01525">
    <property type="entry name" value="ATPase-IB_hvy"/>
    <property type="match status" value="1"/>
</dbReference>
<comment type="subcellular location">
    <subcellularLocation>
        <location evidence="1">Endomembrane system</location>
        <topology evidence="1">Multi-pass membrane protein</topology>
    </subcellularLocation>
</comment>
<dbReference type="SUPFAM" id="SSF81653">
    <property type="entry name" value="Calcium ATPase, transduction domain A"/>
    <property type="match status" value="1"/>
</dbReference>
<evidence type="ECO:0000256" key="7">
    <source>
        <dbReference type="ARBA" id="ARBA00022741"/>
    </source>
</evidence>
<dbReference type="SFLD" id="SFLDS00003">
    <property type="entry name" value="Haloacid_Dehalogenase"/>
    <property type="match status" value="1"/>
</dbReference>
<evidence type="ECO:0000256" key="13">
    <source>
        <dbReference type="ARBA" id="ARBA00023008"/>
    </source>
</evidence>
<evidence type="ECO:0000256" key="6">
    <source>
        <dbReference type="ARBA" id="ARBA00022737"/>
    </source>
</evidence>
<dbReference type="FunFam" id="3.30.70.100:FF:000001">
    <property type="entry name" value="ATPase copper transporting beta"/>
    <property type="match status" value="1"/>
</dbReference>
<dbReference type="AlphaFoldDB" id="A0A381WW72"/>
<gene>
    <name evidence="18" type="ORF">METZ01_LOCUS109608</name>
</gene>
<dbReference type="InterPro" id="IPR023298">
    <property type="entry name" value="ATPase_P-typ_TM_dom_sf"/>
</dbReference>